<name>A0A100VWJ9_9MYCO</name>
<organism evidence="1 2">
    <name type="scientific">Mycolicibacterium brisbanense</name>
    <dbReference type="NCBI Taxonomy" id="146020"/>
    <lineage>
        <taxon>Bacteria</taxon>
        <taxon>Bacillati</taxon>
        <taxon>Actinomycetota</taxon>
        <taxon>Actinomycetes</taxon>
        <taxon>Mycobacteriales</taxon>
        <taxon>Mycobacteriaceae</taxon>
        <taxon>Mycolicibacterium</taxon>
    </lineage>
</organism>
<proteinExistence type="predicted"/>
<dbReference type="Proteomes" id="UP000069620">
    <property type="component" value="Unassembled WGS sequence"/>
</dbReference>
<evidence type="ECO:0000313" key="2">
    <source>
        <dbReference type="Proteomes" id="UP000069620"/>
    </source>
</evidence>
<accession>A0A100VWJ9</accession>
<dbReference type="AlphaFoldDB" id="A0A100VWJ9"/>
<protein>
    <submittedName>
        <fullName evidence="1">Uncharacterized protein</fullName>
    </submittedName>
</protein>
<dbReference type="EMBL" id="BCSX01000018">
    <property type="protein sequence ID" value="GAS87308.1"/>
    <property type="molecule type" value="Genomic_DNA"/>
</dbReference>
<sequence>MTGVPGPGGGTGLPVVVAAAVSRPAVVCEFEHATSPNASAAAAQHTTMRFILTIIDRSSTG</sequence>
<keyword evidence="2" id="KW-1185">Reference proteome</keyword>
<gene>
    <name evidence="1" type="ORF">RMCB_1404</name>
</gene>
<reference evidence="2" key="2">
    <citation type="submission" date="2016-02" db="EMBL/GenBank/DDBJ databases">
        <title>Draft genome sequence of five rapidly growing Mycobacterium species.</title>
        <authorList>
            <person name="Katahira K."/>
            <person name="Gotou Y."/>
            <person name="Iida K."/>
            <person name="Ogura Y."/>
            <person name="Hayashi T."/>
        </authorList>
    </citation>
    <scope>NUCLEOTIDE SEQUENCE [LARGE SCALE GENOMIC DNA]</scope>
    <source>
        <strain evidence="2">JCM15654</strain>
    </source>
</reference>
<evidence type="ECO:0000313" key="1">
    <source>
        <dbReference type="EMBL" id="GAS87308.1"/>
    </source>
</evidence>
<comment type="caution">
    <text evidence="1">The sequence shown here is derived from an EMBL/GenBank/DDBJ whole genome shotgun (WGS) entry which is preliminary data.</text>
</comment>
<reference evidence="2" key="1">
    <citation type="journal article" date="2016" name="Genome Announc.">
        <title>Draft Genome Sequences of Five Rapidly Growing Mycobacterium Species, M. thermoresistibile, M. fortuitum subsp. acetamidolyticum, M. canariasense, M. brisbanense, and M. novocastrense.</title>
        <authorList>
            <person name="Katahira K."/>
            <person name="Ogura Y."/>
            <person name="Gotoh Y."/>
            <person name="Hayashi T."/>
        </authorList>
    </citation>
    <scope>NUCLEOTIDE SEQUENCE [LARGE SCALE GENOMIC DNA]</scope>
    <source>
        <strain evidence="2">JCM15654</strain>
    </source>
</reference>